<reference evidence="1" key="1">
    <citation type="submission" date="2021-01" db="EMBL/GenBank/DDBJ databases">
        <authorList>
            <person name="Corre E."/>
            <person name="Pelletier E."/>
            <person name="Niang G."/>
            <person name="Scheremetjew M."/>
            <person name="Finn R."/>
            <person name="Kale V."/>
            <person name="Holt S."/>
            <person name="Cochrane G."/>
            <person name="Meng A."/>
            <person name="Brown T."/>
            <person name="Cohen L."/>
        </authorList>
    </citation>
    <scope>NUCLEOTIDE SEQUENCE</scope>
    <source>
        <strain evidence="1">CCAP979/52</strain>
    </source>
</reference>
<name>A0A7S0QCX1_9CRYP</name>
<organism evidence="1">
    <name type="scientific">Cryptomonas curvata</name>
    <dbReference type="NCBI Taxonomy" id="233186"/>
    <lineage>
        <taxon>Eukaryota</taxon>
        <taxon>Cryptophyceae</taxon>
        <taxon>Cryptomonadales</taxon>
        <taxon>Cryptomonadaceae</taxon>
        <taxon>Cryptomonas</taxon>
    </lineage>
</organism>
<dbReference type="AlphaFoldDB" id="A0A7S0QCX1"/>
<proteinExistence type="predicted"/>
<accession>A0A7S0QCX1</accession>
<dbReference type="SUPFAM" id="SSF54001">
    <property type="entry name" value="Cysteine proteinases"/>
    <property type="match status" value="1"/>
</dbReference>
<dbReference type="EMBL" id="HBEZ01007795">
    <property type="protein sequence ID" value="CAD8626681.1"/>
    <property type="molecule type" value="Transcribed_RNA"/>
</dbReference>
<evidence type="ECO:0000313" key="1">
    <source>
        <dbReference type="EMBL" id="CAD8626681.1"/>
    </source>
</evidence>
<sequence>MFRHYLKVIYAPSCENTMLNAVIYIRTKLSSDNMRRYLGRYHGLCSRTMIGDFLDEDSEVLEIPTECISRETFEKYGPGLLCTFDVHDDFFDADVFSYMDCPTGNFRGHHCMVVLGVRNEGESRIFLLQNWWRDKQFVEVSEDYMSQMDCLICFIGTPQTFVRDSLPSYADKFVDNELVDCQDSRDYD</sequence>
<gene>
    <name evidence="1" type="ORF">CCUR1050_LOCUS4359</name>
</gene>
<protein>
    <submittedName>
        <fullName evidence="1">Uncharacterized protein</fullName>
    </submittedName>
</protein>
<dbReference type="Gene3D" id="3.90.70.10">
    <property type="entry name" value="Cysteine proteinases"/>
    <property type="match status" value="1"/>
</dbReference>
<dbReference type="InterPro" id="IPR038765">
    <property type="entry name" value="Papain-like_cys_pep_sf"/>
</dbReference>